<feature type="region of interest" description="Disordered" evidence="1">
    <location>
        <begin position="141"/>
        <end position="162"/>
    </location>
</feature>
<evidence type="ECO:0000313" key="2">
    <source>
        <dbReference type="EMBL" id="KFD46517.1"/>
    </source>
</evidence>
<dbReference type="Proteomes" id="UP000030764">
    <property type="component" value="Unassembled WGS sequence"/>
</dbReference>
<organism evidence="2 3">
    <name type="scientific">Trichuris suis</name>
    <name type="common">pig whipworm</name>
    <dbReference type="NCBI Taxonomy" id="68888"/>
    <lineage>
        <taxon>Eukaryota</taxon>
        <taxon>Metazoa</taxon>
        <taxon>Ecdysozoa</taxon>
        <taxon>Nematoda</taxon>
        <taxon>Enoplea</taxon>
        <taxon>Dorylaimia</taxon>
        <taxon>Trichinellida</taxon>
        <taxon>Trichuridae</taxon>
        <taxon>Trichuris</taxon>
    </lineage>
</organism>
<proteinExistence type="predicted"/>
<sequence length="233" mass="26501">MKRSRGKKQIMRIAEWKTILFSWEEIERNGIANIRNSGDLLTHSVGITKGCMMYGGRRAYPTSFFLSACGHPFYHYLSLNISSSILRNDKEKVPLDQCPGVVYEIKCESSASYIVETGNTLAHRYQEHMKSLTRYRNAVNRLNRGTPSTSRGRPPTLDPRDSMEHAAQTSAVAQHAAQCTGQLQAKVLCKEGQFMIQKIKEALYIKYNSNINRDPSSLTTEQGAFRKLRYDTR</sequence>
<name>A0A085LNH1_9BILA</name>
<accession>A0A085LNH1</accession>
<evidence type="ECO:0000256" key="1">
    <source>
        <dbReference type="SAM" id="MobiDB-lite"/>
    </source>
</evidence>
<reference evidence="2 3" key="1">
    <citation type="journal article" date="2014" name="Nat. Genet.">
        <title>Genome and transcriptome of the porcine whipworm Trichuris suis.</title>
        <authorList>
            <person name="Jex A.R."/>
            <person name="Nejsum P."/>
            <person name="Schwarz E.M."/>
            <person name="Hu L."/>
            <person name="Young N.D."/>
            <person name="Hall R.S."/>
            <person name="Korhonen P.K."/>
            <person name="Liao S."/>
            <person name="Thamsborg S."/>
            <person name="Xia J."/>
            <person name="Xu P."/>
            <person name="Wang S."/>
            <person name="Scheerlinck J.P."/>
            <person name="Hofmann A."/>
            <person name="Sternberg P.W."/>
            <person name="Wang J."/>
            <person name="Gasser R.B."/>
        </authorList>
    </citation>
    <scope>NUCLEOTIDE SEQUENCE [LARGE SCALE GENOMIC DNA]</scope>
    <source>
        <strain evidence="2">DCEP-RM93M</strain>
    </source>
</reference>
<dbReference type="EMBL" id="KL363366">
    <property type="protein sequence ID" value="KFD46517.1"/>
    <property type="molecule type" value="Genomic_DNA"/>
</dbReference>
<gene>
    <name evidence="2" type="ORF">M513_12602</name>
</gene>
<dbReference type="AlphaFoldDB" id="A0A085LNH1"/>
<evidence type="ECO:0000313" key="3">
    <source>
        <dbReference type="Proteomes" id="UP000030764"/>
    </source>
</evidence>
<keyword evidence="3" id="KW-1185">Reference proteome</keyword>
<evidence type="ECO:0008006" key="4">
    <source>
        <dbReference type="Google" id="ProtNLM"/>
    </source>
</evidence>
<protein>
    <recommendedName>
        <fullName evidence="4">GIY-YIG domain-containing protein</fullName>
    </recommendedName>
</protein>